<dbReference type="EMBL" id="CATQJA010002702">
    <property type="protein sequence ID" value="CAJ0585093.1"/>
    <property type="molecule type" value="Genomic_DNA"/>
</dbReference>
<comment type="caution">
    <text evidence="1">The sequence shown here is derived from an EMBL/GenBank/DDBJ whole genome shotgun (WGS) entry which is preliminary data.</text>
</comment>
<keyword evidence="2" id="KW-1185">Reference proteome</keyword>
<name>A0AA36G9H0_9BILA</name>
<feature type="non-terminal residue" evidence="1">
    <location>
        <position position="1"/>
    </location>
</feature>
<gene>
    <name evidence="1" type="ORF">MSPICULIGERA_LOCUS23125</name>
</gene>
<sequence length="86" mass="9759">MPRTEANTQAYLDLKRLQELIQTLSNIQSECSQILTRILLRETAMQQLFASGISFQCDNCQREHDTGPHASIHAIDAITFSIKTRP</sequence>
<reference evidence="1" key="1">
    <citation type="submission" date="2023-06" db="EMBL/GenBank/DDBJ databases">
        <authorList>
            <person name="Delattre M."/>
        </authorList>
    </citation>
    <scope>NUCLEOTIDE SEQUENCE</scope>
    <source>
        <strain evidence="1">AF72</strain>
    </source>
</reference>
<dbReference type="Proteomes" id="UP001177023">
    <property type="component" value="Unassembled WGS sequence"/>
</dbReference>
<evidence type="ECO:0000313" key="2">
    <source>
        <dbReference type="Proteomes" id="UP001177023"/>
    </source>
</evidence>
<dbReference type="AlphaFoldDB" id="A0AA36G9H0"/>
<protein>
    <submittedName>
        <fullName evidence="1">Uncharacterized protein</fullName>
    </submittedName>
</protein>
<evidence type="ECO:0000313" key="1">
    <source>
        <dbReference type="EMBL" id="CAJ0585093.1"/>
    </source>
</evidence>
<proteinExistence type="predicted"/>
<organism evidence="1 2">
    <name type="scientific">Mesorhabditis spiculigera</name>
    <dbReference type="NCBI Taxonomy" id="96644"/>
    <lineage>
        <taxon>Eukaryota</taxon>
        <taxon>Metazoa</taxon>
        <taxon>Ecdysozoa</taxon>
        <taxon>Nematoda</taxon>
        <taxon>Chromadorea</taxon>
        <taxon>Rhabditida</taxon>
        <taxon>Rhabditina</taxon>
        <taxon>Rhabditomorpha</taxon>
        <taxon>Rhabditoidea</taxon>
        <taxon>Rhabditidae</taxon>
        <taxon>Mesorhabditinae</taxon>
        <taxon>Mesorhabditis</taxon>
    </lineage>
</organism>
<accession>A0AA36G9H0</accession>